<dbReference type="InterPro" id="IPR013103">
    <property type="entry name" value="RVT_2"/>
</dbReference>
<dbReference type="Gene3D" id="3.10.10.10">
    <property type="entry name" value="HIV Type 1 Reverse Transcriptase, subunit A, domain 1"/>
    <property type="match status" value="1"/>
</dbReference>
<feature type="domain" description="CCHC-type" evidence="9">
    <location>
        <begin position="1161"/>
        <end position="1177"/>
    </location>
</feature>
<dbReference type="Pfam" id="PF17917">
    <property type="entry name" value="RT_RNaseH"/>
    <property type="match status" value="1"/>
</dbReference>
<keyword evidence="3" id="KW-0540">Nuclease</keyword>
<gene>
    <name evidence="10" type="ORF">Tci_054972</name>
</gene>
<evidence type="ECO:0000256" key="5">
    <source>
        <dbReference type="ARBA" id="ARBA00022801"/>
    </source>
</evidence>
<dbReference type="SUPFAM" id="SSF53098">
    <property type="entry name" value="Ribonuclease H-like"/>
    <property type="match status" value="1"/>
</dbReference>
<dbReference type="Pfam" id="PF07727">
    <property type="entry name" value="RVT_2"/>
    <property type="match status" value="1"/>
</dbReference>
<dbReference type="Pfam" id="PF13976">
    <property type="entry name" value="gag_pre-integrs"/>
    <property type="match status" value="1"/>
</dbReference>
<feature type="compositionally biased region" description="Basic and acidic residues" evidence="8">
    <location>
        <begin position="548"/>
        <end position="575"/>
    </location>
</feature>
<dbReference type="GO" id="GO:0004519">
    <property type="term" value="F:endonuclease activity"/>
    <property type="evidence" value="ECO:0007669"/>
    <property type="project" value="UniProtKB-KW"/>
</dbReference>
<feature type="compositionally biased region" description="Basic and acidic residues" evidence="8">
    <location>
        <begin position="179"/>
        <end position="191"/>
    </location>
</feature>
<organism evidence="10">
    <name type="scientific">Tanacetum cinerariifolium</name>
    <name type="common">Dalmatian daisy</name>
    <name type="synonym">Chrysanthemum cinerariifolium</name>
    <dbReference type="NCBI Taxonomy" id="118510"/>
    <lineage>
        <taxon>Eukaryota</taxon>
        <taxon>Viridiplantae</taxon>
        <taxon>Streptophyta</taxon>
        <taxon>Embryophyta</taxon>
        <taxon>Tracheophyta</taxon>
        <taxon>Spermatophyta</taxon>
        <taxon>Magnoliopsida</taxon>
        <taxon>eudicotyledons</taxon>
        <taxon>Gunneridae</taxon>
        <taxon>Pentapetalae</taxon>
        <taxon>asterids</taxon>
        <taxon>campanulids</taxon>
        <taxon>Asterales</taxon>
        <taxon>Asteraceae</taxon>
        <taxon>Asteroideae</taxon>
        <taxon>Anthemideae</taxon>
        <taxon>Anthemidinae</taxon>
        <taxon>Tanacetum</taxon>
    </lineage>
</organism>
<dbReference type="InterPro" id="IPR001878">
    <property type="entry name" value="Znf_CCHC"/>
</dbReference>
<dbReference type="PANTHER" id="PTHR48475:SF2">
    <property type="entry name" value="RIBONUCLEASE H"/>
    <property type="match status" value="1"/>
</dbReference>
<evidence type="ECO:0000313" key="10">
    <source>
        <dbReference type="EMBL" id="GEU82994.1"/>
    </source>
</evidence>
<dbReference type="SUPFAM" id="SSF57756">
    <property type="entry name" value="Retrovirus zinc finger-like domains"/>
    <property type="match status" value="1"/>
</dbReference>
<dbReference type="Gene3D" id="3.30.420.10">
    <property type="entry name" value="Ribonuclease H-like superfamily/Ribonuclease H"/>
    <property type="match status" value="1"/>
</dbReference>
<reference evidence="10" key="1">
    <citation type="journal article" date="2019" name="Sci. Rep.">
        <title>Draft genome of Tanacetum cinerariifolium, the natural source of mosquito coil.</title>
        <authorList>
            <person name="Yamashiro T."/>
            <person name="Shiraishi A."/>
            <person name="Satake H."/>
            <person name="Nakayama K."/>
        </authorList>
    </citation>
    <scope>NUCLEOTIDE SEQUENCE</scope>
</reference>
<evidence type="ECO:0000256" key="4">
    <source>
        <dbReference type="ARBA" id="ARBA00022759"/>
    </source>
</evidence>
<dbReference type="CDD" id="cd09279">
    <property type="entry name" value="RNase_HI_like"/>
    <property type="match status" value="1"/>
</dbReference>
<feature type="compositionally biased region" description="Polar residues" evidence="8">
    <location>
        <begin position="207"/>
        <end position="218"/>
    </location>
</feature>
<keyword evidence="7" id="KW-0863">Zinc-finger</keyword>
<dbReference type="GO" id="GO:0003964">
    <property type="term" value="F:RNA-directed DNA polymerase activity"/>
    <property type="evidence" value="ECO:0007669"/>
    <property type="project" value="UniProtKB-KW"/>
</dbReference>
<keyword evidence="7" id="KW-0862">Zinc</keyword>
<evidence type="ECO:0000256" key="6">
    <source>
        <dbReference type="ARBA" id="ARBA00022918"/>
    </source>
</evidence>
<dbReference type="SMART" id="SM00343">
    <property type="entry name" value="ZnF_C2HC"/>
    <property type="match status" value="1"/>
</dbReference>
<dbReference type="InterPro" id="IPR025724">
    <property type="entry name" value="GAG-pre-integrase_dom"/>
</dbReference>
<feature type="compositionally biased region" description="Basic residues" evidence="8">
    <location>
        <begin position="122"/>
        <end position="131"/>
    </location>
</feature>
<evidence type="ECO:0000256" key="8">
    <source>
        <dbReference type="SAM" id="MobiDB-lite"/>
    </source>
</evidence>
<dbReference type="GO" id="GO:0008270">
    <property type="term" value="F:zinc ion binding"/>
    <property type="evidence" value="ECO:0007669"/>
    <property type="project" value="UniProtKB-KW"/>
</dbReference>
<feature type="region of interest" description="Disordered" evidence="8">
    <location>
        <begin position="539"/>
        <end position="575"/>
    </location>
</feature>
<keyword evidence="5" id="KW-0378">Hydrolase</keyword>
<keyword evidence="6" id="KW-0695">RNA-directed DNA polymerase</keyword>
<comment type="caution">
    <text evidence="10">The sequence shown here is derived from an EMBL/GenBank/DDBJ whole genome shotgun (WGS) entry which is preliminary data.</text>
</comment>
<keyword evidence="1" id="KW-0808">Transferase</keyword>
<dbReference type="Pfam" id="PF00098">
    <property type="entry name" value="zf-CCHC"/>
    <property type="match status" value="1"/>
</dbReference>
<evidence type="ECO:0000256" key="3">
    <source>
        <dbReference type="ARBA" id="ARBA00022722"/>
    </source>
</evidence>
<keyword evidence="4" id="KW-0255">Endonuclease</keyword>
<sequence>MPTKIELTLEQSQQGVSNDILVSIEGVEELKRNVWIKGENKAALHYAFRQKPGQFITYQNHNDDCWIRGYNKSIYGNLLKHWRHLWDLKYQSTNFRVMDGCTKGPQLEEGKNLNTKAPRTGRNLRSRRTSSRRSLSSICEEGTLLMGPLGQGAEVGLSLLEKIESVSRKKGISKSHRSVRSEARSISKSESVKSNPQSVKASRRKSSLYSGYDTVSDSGSEDLSMPYRRPKPMPFTSRVTRFRYHRWAKLPPNVQKRYEKDPTKIHGIKRKPNEGFQAFMDRFKSESTHIEGVPSVLRISAFMDGHGHPELAKKLNDKISKTVDEMWEKVKAFIRGETDADTTKVIRSPWWEKSAGKIEEEVASGRLAYLVKDIRQGGQKSKGLAKGKEKVINMVISQGYQKRPYKRVEHWMDNVIAFPSVPRYKLMDFPVVVDSLIECFRVRRIHVDGGEVSYPLGVNNLEVAVEGCEKTRTVIMEFAVVKSPSSYNALLGRAGMRRLGAVASTIHSMIKFLTSNGIATTRETLRECRQIEEAQALSRHARVTDPTLARKEPMQLDGTEEMRQPDKGKNPPKSSMEEKIVVNDNYPEQLVTIEGDMTGIPRAIMEHSLDTYPHIEPKVQKKRSIALDRRNVVTDEVNEWLKAGIVRRVRYPSWVSNPMLVKKMTKKDEEKTAFYMEERVFCYTDMPLPRTLKQMQSLKVAEAAFLEMKNLVYELPTLTTPKKGETLMMYLAATNKAVSTVLLTERGGRQMPIHYVSRSLQGAETNYASMEKLALVLVHTARRLRRYFQAYLIKVITDSPIRKVLNNLGASRRLAKWAIKLGAYGITYVPRVAVKGQVLADFLAETPPKINATPEVASTPRMEDVLESSNARENPTPGPRAWRLYIDGASNNEGSEAGLILIATYDMEYSYALHLNFSNSNNEAEYEALLAGLRIAMKMQEKVLELAGAFNRFRITHIPRAENKKADALSKLAANSDGKIKSYTMEDGVLYRKSYLVLLMSRDVLTIGSTMRIPLLYRGEYLQWSKRFMNYLEEQPDGEAIINCIKHDKSMWSDQEKKIQKIDRLARSLLIQGLPNDIYSLIDSNKTTKDLWDALARHMLGSEYGEQDRKAVVLYEYETFKASEGELLLTSANKKQEYVNSVDKKVKKKDDEKKRDMSKVKCYNCKKEGHFTKDCKKAKVKDYEYCKTKMLLAKKDKDKQVLLAEDHAWMESSSDSDQEINANMVFMAQIEKVLSDSEASSSSADDKISKVSYYLSESKSESESETSEYYDNTTTYAKDLRPMLYDERFINLGYTPIFLTHSDEALEIEKFQRARENKIEFAYDYGNLNASYQTSSLKPYVPTVILEKIIIDLEDEVKIKVNDCQVVEKGCDNSENSNVIAPGMFKLSVSQSVSPISQTKKSCASNSVENTLSSVRRSKPSGVIWMKKGSFNTVKADLSFVNHSNLNKNIKRYSRKNLMACNNSDTHSAFDCNNARNALCNARMNASVNVNDLFVFNDVSIRKSHVSKMPFRKKPSASLNVHSRSKLNKSLPRIVCKWLPKLQPLAEPIAKWIPRVTRQIDKIAKTPNSLGTIFKWIPKVWRMYLVFYLLHTVQIYLWIIDSGCSKHMTGPRSRLSKVYNFVLTEGGVDLLTGDCSSNLYTIALNEVASNSLACLLAKASSLQSWLWHQHLSHLNFATINNLVKNNLVQGLPKMNFEKDHLCSACEQGKIHRKHYKSKMDFASNKPLYLLHMDLCGPMHVESINGKLYVLVVVDDYLRLEPGLPNLNEMGKSSNPSVSQVSETLKKDLEDLFQNFYDDYFDSSKLKKSLTTNVETSNNEGEVFHEEVRVPSSNTQSISNYMIPNVDEVGTSYNVFNEHLEDAYYDANTSFHDPSNVHSFYQPYPHEKNSIEPANVAEALRDADWVSAMQDELDQFERLKNKKDESSLVIQKKARLVVVGYSQQEGIDYDVTFTPVARIEAIRLFLAYAAHKDFTGFQMDVKTSFLNRILKEEVYVGQPLGFVSSQYPDHVYALDKALYGLKQAPRALYYVLSQVLIESGFQKGSIDTPLFIKKKVPTPMVEQAKLKLNLVGKPIDHTDYRSMIGSLMYVTSSRPDIMFATCMCARYHTNLNEHHVSAVKRIFRYLKGTIKLGLWYPKDYGFDQTAYSDANHAGCHLDRKSTSGSVQFLDEKLVCWSSKKQNCMSISTAESEYVAVSGCCA</sequence>
<dbReference type="InterPro" id="IPR043502">
    <property type="entry name" value="DNA/RNA_pol_sf"/>
</dbReference>
<dbReference type="InterPro" id="IPR036875">
    <property type="entry name" value="Znf_CCHC_sf"/>
</dbReference>
<name>A0A6L2NEL3_TANCI</name>
<accession>A0A6L2NEL3</accession>
<dbReference type="Gene3D" id="4.10.60.10">
    <property type="entry name" value="Zinc finger, CCHC-type"/>
    <property type="match status" value="1"/>
</dbReference>
<dbReference type="Pfam" id="PF14223">
    <property type="entry name" value="Retrotran_gag_2"/>
    <property type="match status" value="1"/>
</dbReference>
<evidence type="ECO:0000259" key="9">
    <source>
        <dbReference type="PROSITE" id="PS50158"/>
    </source>
</evidence>
<feature type="region of interest" description="Disordered" evidence="8">
    <location>
        <begin position="106"/>
        <end position="135"/>
    </location>
</feature>
<dbReference type="PANTHER" id="PTHR48475">
    <property type="entry name" value="RIBONUCLEASE H"/>
    <property type="match status" value="1"/>
</dbReference>
<feature type="region of interest" description="Disordered" evidence="8">
    <location>
        <begin position="170"/>
        <end position="229"/>
    </location>
</feature>
<dbReference type="InterPro" id="IPR012337">
    <property type="entry name" value="RNaseH-like_sf"/>
</dbReference>
<proteinExistence type="predicted"/>
<dbReference type="SUPFAM" id="SSF56672">
    <property type="entry name" value="DNA/RNA polymerases"/>
    <property type="match status" value="2"/>
</dbReference>
<dbReference type="GO" id="GO:0016787">
    <property type="term" value="F:hydrolase activity"/>
    <property type="evidence" value="ECO:0007669"/>
    <property type="project" value="UniProtKB-KW"/>
</dbReference>
<dbReference type="PROSITE" id="PS50158">
    <property type="entry name" value="ZF_CCHC"/>
    <property type="match status" value="1"/>
</dbReference>
<evidence type="ECO:0000256" key="1">
    <source>
        <dbReference type="ARBA" id="ARBA00022679"/>
    </source>
</evidence>
<dbReference type="InterPro" id="IPR041373">
    <property type="entry name" value="RT_RNaseH"/>
</dbReference>
<dbReference type="InterPro" id="IPR036397">
    <property type="entry name" value="RNaseH_sf"/>
</dbReference>
<dbReference type="EMBL" id="BKCJ010008593">
    <property type="protein sequence ID" value="GEU82994.1"/>
    <property type="molecule type" value="Genomic_DNA"/>
</dbReference>
<protein>
    <recommendedName>
        <fullName evidence="9">CCHC-type domain-containing protein</fullName>
    </recommendedName>
</protein>
<evidence type="ECO:0000256" key="2">
    <source>
        <dbReference type="ARBA" id="ARBA00022695"/>
    </source>
</evidence>
<keyword evidence="2" id="KW-0548">Nucleotidyltransferase</keyword>
<evidence type="ECO:0000256" key="7">
    <source>
        <dbReference type="PROSITE-ProRule" id="PRU00047"/>
    </source>
</evidence>
<dbReference type="GO" id="GO:0003676">
    <property type="term" value="F:nucleic acid binding"/>
    <property type="evidence" value="ECO:0007669"/>
    <property type="project" value="InterPro"/>
</dbReference>
<dbReference type="CDD" id="cd09272">
    <property type="entry name" value="RNase_HI_RT_Ty1"/>
    <property type="match status" value="1"/>
</dbReference>
<keyword evidence="7" id="KW-0479">Metal-binding</keyword>